<proteinExistence type="predicted"/>
<dbReference type="PROSITE" id="PS50088">
    <property type="entry name" value="ANK_REPEAT"/>
    <property type="match status" value="1"/>
</dbReference>
<keyword evidence="1" id="KW-0040">ANK repeat</keyword>
<dbReference type="SUPFAM" id="SSF48403">
    <property type="entry name" value="Ankyrin repeat"/>
    <property type="match status" value="1"/>
</dbReference>
<dbReference type="AlphaFoldDB" id="A0AAV9EKR4"/>
<evidence type="ECO:0000313" key="2">
    <source>
        <dbReference type="EMBL" id="KAK1313604.1"/>
    </source>
</evidence>
<dbReference type="InterPro" id="IPR036770">
    <property type="entry name" value="Ankyrin_rpt-contain_sf"/>
</dbReference>
<protein>
    <submittedName>
        <fullName evidence="2">Uncharacterized protein</fullName>
    </submittedName>
</protein>
<reference evidence="2" key="1">
    <citation type="journal article" date="2023" name="Nat. Commun.">
        <title>Diploid and tetraploid genomes of Acorus and the evolution of monocots.</title>
        <authorList>
            <person name="Ma L."/>
            <person name="Liu K.W."/>
            <person name="Li Z."/>
            <person name="Hsiao Y.Y."/>
            <person name="Qi Y."/>
            <person name="Fu T."/>
            <person name="Tang G.D."/>
            <person name="Zhang D."/>
            <person name="Sun W.H."/>
            <person name="Liu D.K."/>
            <person name="Li Y."/>
            <person name="Chen G.Z."/>
            <person name="Liu X.D."/>
            <person name="Liao X.Y."/>
            <person name="Jiang Y.T."/>
            <person name="Yu X."/>
            <person name="Hao Y."/>
            <person name="Huang J."/>
            <person name="Zhao X.W."/>
            <person name="Ke S."/>
            <person name="Chen Y.Y."/>
            <person name="Wu W.L."/>
            <person name="Hsu J.L."/>
            <person name="Lin Y.F."/>
            <person name="Huang M.D."/>
            <person name="Li C.Y."/>
            <person name="Huang L."/>
            <person name="Wang Z.W."/>
            <person name="Zhao X."/>
            <person name="Zhong W.Y."/>
            <person name="Peng D.H."/>
            <person name="Ahmad S."/>
            <person name="Lan S."/>
            <person name="Zhang J.S."/>
            <person name="Tsai W.C."/>
            <person name="Van de Peer Y."/>
            <person name="Liu Z.J."/>
        </authorList>
    </citation>
    <scope>NUCLEOTIDE SEQUENCE</scope>
    <source>
        <strain evidence="2">CP</strain>
    </source>
</reference>
<reference evidence="2" key="2">
    <citation type="submission" date="2023-06" db="EMBL/GenBank/DDBJ databases">
        <authorList>
            <person name="Ma L."/>
            <person name="Liu K.-W."/>
            <person name="Li Z."/>
            <person name="Hsiao Y.-Y."/>
            <person name="Qi Y."/>
            <person name="Fu T."/>
            <person name="Tang G."/>
            <person name="Zhang D."/>
            <person name="Sun W.-H."/>
            <person name="Liu D.-K."/>
            <person name="Li Y."/>
            <person name="Chen G.-Z."/>
            <person name="Liu X.-D."/>
            <person name="Liao X.-Y."/>
            <person name="Jiang Y.-T."/>
            <person name="Yu X."/>
            <person name="Hao Y."/>
            <person name="Huang J."/>
            <person name="Zhao X.-W."/>
            <person name="Ke S."/>
            <person name="Chen Y.-Y."/>
            <person name="Wu W.-L."/>
            <person name="Hsu J.-L."/>
            <person name="Lin Y.-F."/>
            <person name="Huang M.-D."/>
            <person name="Li C.-Y."/>
            <person name="Huang L."/>
            <person name="Wang Z.-W."/>
            <person name="Zhao X."/>
            <person name="Zhong W.-Y."/>
            <person name="Peng D.-H."/>
            <person name="Ahmad S."/>
            <person name="Lan S."/>
            <person name="Zhang J.-S."/>
            <person name="Tsai W.-C."/>
            <person name="Van De Peer Y."/>
            <person name="Liu Z.-J."/>
        </authorList>
    </citation>
    <scope>NUCLEOTIDE SEQUENCE</scope>
    <source>
        <strain evidence="2">CP</strain>
        <tissue evidence="2">Leaves</tissue>
    </source>
</reference>
<sequence length="164" mass="17277">MVVAMIIHLEPRLAKKLNSNKETALHVAVQNNRIDTVKFLIKNCELILNFRDTSGNTALHYAVENNGVADGTVASALSPLDSGATVDTTVGAPSSFVATQIGESTKVSFTDVSVPRSPSAFGAAVPPSSKGILPTPLVKSKDVETKDLIRVLEGDPGPWTTVPL</sequence>
<name>A0AAV9EKR4_ACOCL</name>
<gene>
    <name evidence="2" type="ORF">QJS10_CPA06g00751</name>
</gene>
<feature type="repeat" description="ANK" evidence="1">
    <location>
        <begin position="20"/>
        <end position="43"/>
    </location>
</feature>
<dbReference type="SMART" id="SM00248">
    <property type="entry name" value="ANK"/>
    <property type="match status" value="2"/>
</dbReference>
<comment type="caution">
    <text evidence="2">The sequence shown here is derived from an EMBL/GenBank/DDBJ whole genome shotgun (WGS) entry which is preliminary data.</text>
</comment>
<dbReference type="PANTHER" id="PTHR24121">
    <property type="entry name" value="NO MECHANORECEPTOR POTENTIAL C, ISOFORM D-RELATED"/>
    <property type="match status" value="1"/>
</dbReference>
<organism evidence="2 3">
    <name type="scientific">Acorus calamus</name>
    <name type="common">Sweet flag</name>
    <dbReference type="NCBI Taxonomy" id="4465"/>
    <lineage>
        <taxon>Eukaryota</taxon>
        <taxon>Viridiplantae</taxon>
        <taxon>Streptophyta</taxon>
        <taxon>Embryophyta</taxon>
        <taxon>Tracheophyta</taxon>
        <taxon>Spermatophyta</taxon>
        <taxon>Magnoliopsida</taxon>
        <taxon>Liliopsida</taxon>
        <taxon>Acoraceae</taxon>
        <taxon>Acorus</taxon>
    </lineage>
</organism>
<dbReference type="PANTHER" id="PTHR24121:SF21">
    <property type="entry name" value="ANKYRIN REPEAT FAMILY PROTEIN"/>
    <property type="match status" value="1"/>
</dbReference>
<dbReference type="Gene3D" id="1.25.40.20">
    <property type="entry name" value="Ankyrin repeat-containing domain"/>
    <property type="match status" value="1"/>
</dbReference>
<dbReference type="Pfam" id="PF12796">
    <property type="entry name" value="Ank_2"/>
    <property type="match status" value="1"/>
</dbReference>
<keyword evidence="3" id="KW-1185">Reference proteome</keyword>
<dbReference type="PROSITE" id="PS50297">
    <property type="entry name" value="ANK_REP_REGION"/>
    <property type="match status" value="1"/>
</dbReference>
<dbReference type="EMBL" id="JAUJYO010000006">
    <property type="protein sequence ID" value="KAK1313604.1"/>
    <property type="molecule type" value="Genomic_DNA"/>
</dbReference>
<dbReference type="InterPro" id="IPR002110">
    <property type="entry name" value="Ankyrin_rpt"/>
</dbReference>
<dbReference type="Proteomes" id="UP001180020">
    <property type="component" value="Unassembled WGS sequence"/>
</dbReference>
<evidence type="ECO:0000256" key="1">
    <source>
        <dbReference type="PROSITE-ProRule" id="PRU00023"/>
    </source>
</evidence>
<accession>A0AAV9EKR4</accession>
<evidence type="ECO:0000313" key="3">
    <source>
        <dbReference type="Proteomes" id="UP001180020"/>
    </source>
</evidence>